<organism evidence="2 3">
    <name type="scientific">Elysia crispata</name>
    <name type="common">lettuce slug</name>
    <dbReference type="NCBI Taxonomy" id="231223"/>
    <lineage>
        <taxon>Eukaryota</taxon>
        <taxon>Metazoa</taxon>
        <taxon>Spiralia</taxon>
        <taxon>Lophotrochozoa</taxon>
        <taxon>Mollusca</taxon>
        <taxon>Gastropoda</taxon>
        <taxon>Heterobranchia</taxon>
        <taxon>Euthyneura</taxon>
        <taxon>Panpulmonata</taxon>
        <taxon>Sacoglossa</taxon>
        <taxon>Placobranchoidea</taxon>
        <taxon>Plakobranchidae</taxon>
        <taxon>Elysia</taxon>
    </lineage>
</organism>
<dbReference type="AlphaFoldDB" id="A0AAE0Y5I8"/>
<reference evidence="2" key="1">
    <citation type="journal article" date="2023" name="G3 (Bethesda)">
        <title>A reference genome for the long-term kleptoplast-retaining sea slug Elysia crispata morphotype clarki.</title>
        <authorList>
            <person name="Eastman K.E."/>
            <person name="Pendleton A.L."/>
            <person name="Shaikh M.A."/>
            <person name="Suttiyut T."/>
            <person name="Ogas R."/>
            <person name="Tomko P."/>
            <person name="Gavelis G."/>
            <person name="Widhalm J.R."/>
            <person name="Wisecaver J.H."/>
        </authorList>
    </citation>
    <scope>NUCLEOTIDE SEQUENCE</scope>
    <source>
        <strain evidence="2">ECLA1</strain>
    </source>
</reference>
<proteinExistence type="predicted"/>
<dbReference type="EMBL" id="JAWDGP010006879">
    <property type="protein sequence ID" value="KAK3733816.1"/>
    <property type="molecule type" value="Genomic_DNA"/>
</dbReference>
<evidence type="ECO:0000313" key="2">
    <source>
        <dbReference type="EMBL" id="KAK3733816.1"/>
    </source>
</evidence>
<evidence type="ECO:0000313" key="3">
    <source>
        <dbReference type="Proteomes" id="UP001283361"/>
    </source>
</evidence>
<comment type="caution">
    <text evidence="2">The sequence shown here is derived from an EMBL/GenBank/DDBJ whole genome shotgun (WGS) entry which is preliminary data.</text>
</comment>
<dbReference type="Proteomes" id="UP001283361">
    <property type="component" value="Unassembled WGS sequence"/>
</dbReference>
<name>A0AAE0Y5I8_9GAST</name>
<sequence length="86" mass="9233">MTTPTDTNSSSAHINGQLWIHLTPKQVTSHRQFEDNLLRLITVVTATLPAMPGSNDSCANGGLHSGPGHNGDMSEERAKGRQPLTE</sequence>
<keyword evidence="3" id="KW-1185">Reference proteome</keyword>
<accession>A0AAE0Y5I8</accession>
<feature type="region of interest" description="Disordered" evidence="1">
    <location>
        <begin position="50"/>
        <end position="86"/>
    </location>
</feature>
<protein>
    <submittedName>
        <fullName evidence="2">Uncharacterized protein</fullName>
    </submittedName>
</protein>
<evidence type="ECO:0000256" key="1">
    <source>
        <dbReference type="SAM" id="MobiDB-lite"/>
    </source>
</evidence>
<gene>
    <name evidence="2" type="ORF">RRG08_014469</name>
</gene>